<dbReference type="Pfam" id="PF13801">
    <property type="entry name" value="Metal_resist"/>
    <property type="match status" value="1"/>
</dbReference>
<protein>
    <submittedName>
        <fullName evidence="1">Periplasmic heavy metal sensor</fullName>
    </submittedName>
</protein>
<dbReference type="AlphaFoldDB" id="A0A538T5E0"/>
<dbReference type="InterPro" id="IPR025961">
    <property type="entry name" value="Metal_resist"/>
</dbReference>
<evidence type="ECO:0000313" key="1">
    <source>
        <dbReference type="EMBL" id="TMQ58684.1"/>
    </source>
</evidence>
<organism evidence="1 2">
    <name type="scientific">Eiseniibacteriota bacterium</name>
    <dbReference type="NCBI Taxonomy" id="2212470"/>
    <lineage>
        <taxon>Bacteria</taxon>
        <taxon>Candidatus Eiseniibacteriota</taxon>
    </lineage>
</organism>
<dbReference type="GO" id="GO:0042597">
    <property type="term" value="C:periplasmic space"/>
    <property type="evidence" value="ECO:0007669"/>
    <property type="project" value="InterPro"/>
</dbReference>
<accession>A0A538T5E0</accession>
<dbReference type="Proteomes" id="UP000316852">
    <property type="component" value="Unassembled WGS sequence"/>
</dbReference>
<dbReference type="Gene3D" id="1.20.120.1490">
    <property type="match status" value="1"/>
</dbReference>
<comment type="caution">
    <text evidence="1">The sequence shown here is derived from an EMBL/GenBank/DDBJ whole genome shotgun (WGS) entry which is preliminary data.</text>
</comment>
<sequence length="161" mass="17485">MRPAMVHWWKHGRHGSRCGAYAGCAPGVSMERREPHTVGEELQATFGGGGFGVRRPLRFLAFKLGLDESQVAELAKILDELKTERAQAAVDDRRAITAIAEAVSADSFDEAKAKSAASVRVTSSENLQNSVNRAMSRIHAILNPDQRAKLAYLIRTGALSV</sequence>
<proteinExistence type="predicted"/>
<name>A0A538T5E0_UNCEI</name>
<reference evidence="1 2" key="1">
    <citation type="journal article" date="2019" name="Nat. Microbiol.">
        <title>Mediterranean grassland soil C-N compound turnover is dependent on rainfall and depth, and is mediated by genomically divergent microorganisms.</title>
        <authorList>
            <person name="Diamond S."/>
            <person name="Andeer P.F."/>
            <person name="Li Z."/>
            <person name="Crits-Christoph A."/>
            <person name="Burstein D."/>
            <person name="Anantharaman K."/>
            <person name="Lane K.R."/>
            <person name="Thomas B.C."/>
            <person name="Pan C."/>
            <person name="Northen T.R."/>
            <person name="Banfield J.F."/>
        </authorList>
    </citation>
    <scope>NUCLEOTIDE SEQUENCE [LARGE SCALE GENOMIC DNA]</scope>
    <source>
        <strain evidence="1">WS_6</strain>
    </source>
</reference>
<evidence type="ECO:0000313" key="2">
    <source>
        <dbReference type="Proteomes" id="UP000316852"/>
    </source>
</evidence>
<dbReference type="EMBL" id="VBOW01000031">
    <property type="protein sequence ID" value="TMQ58684.1"/>
    <property type="molecule type" value="Genomic_DNA"/>
</dbReference>
<gene>
    <name evidence="1" type="ORF">E6K76_07210</name>
</gene>